<dbReference type="AlphaFoldDB" id="A0A2D3V0W5"/>
<sequence>MMRLVFENPSVFNEHNKDVAKILEEHGHSIERIMTLKTFPPIYVLPENMPQEGLDSLKAIEGVRLMET</sequence>
<dbReference type="EMBL" id="FJUY01000009">
    <property type="protein sequence ID" value="CZT20355.1"/>
    <property type="molecule type" value="Genomic_DNA"/>
</dbReference>
<dbReference type="GeneID" id="35601355"/>
<evidence type="ECO:0000313" key="2">
    <source>
        <dbReference type="Proteomes" id="UP000225277"/>
    </source>
</evidence>
<accession>A0A2D3V0W5</accession>
<name>A0A2D3V0W5_9PEZI</name>
<dbReference type="Proteomes" id="UP000225277">
    <property type="component" value="Unassembled WGS sequence"/>
</dbReference>
<reference evidence="1 2" key="1">
    <citation type="submission" date="2016-03" db="EMBL/GenBank/DDBJ databases">
        <authorList>
            <person name="Ploux O."/>
        </authorList>
    </citation>
    <scope>NUCLEOTIDE SEQUENCE [LARGE SCALE GENOMIC DNA]</scope>
    <source>
        <strain evidence="1 2">URUG2</strain>
    </source>
</reference>
<proteinExistence type="predicted"/>
<evidence type="ECO:0000313" key="1">
    <source>
        <dbReference type="EMBL" id="CZT20355.1"/>
    </source>
</evidence>
<dbReference type="RefSeq" id="XP_023627244.1">
    <property type="nucleotide sequence ID" value="XM_023771476.1"/>
</dbReference>
<gene>
    <name evidence="1" type="ORF">RCC_06214</name>
</gene>
<protein>
    <submittedName>
        <fullName evidence="1">Uncharacterized protein</fullName>
    </submittedName>
</protein>
<organism evidence="1 2">
    <name type="scientific">Ramularia collo-cygni</name>
    <dbReference type="NCBI Taxonomy" id="112498"/>
    <lineage>
        <taxon>Eukaryota</taxon>
        <taxon>Fungi</taxon>
        <taxon>Dikarya</taxon>
        <taxon>Ascomycota</taxon>
        <taxon>Pezizomycotina</taxon>
        <taxon>Dothideomycetes</taxon>
        <taxon>Dothideomycetidae</taxon>
        <taxon>Mycosphaerellales</taxon>
        <taxon>Mycosphaerellaceae</taxon>
        <taxon>Ramularia</taxon>
    </lineage>
</organism>
<keyword evidence="2" id="KW-1185">Reference proteome</keyword>